<dbReference type="SUPFAM" id="SSF51206">
    <property type="entry name" value="cAMP-binding domain-like"/>
    <property type="match status" value="1"/>
</dbReference>
<evidence type="ECO:0000256" key="1">
    <source>
        <dbReference type="SAM" id="MobiDB-lite"/>
    </source>
</evidence>
<feature type="region of interest" description="Disordered" evidence="1">
    <location>
        <begin position="16"/>
        <end position="77"/>
    </location>
</feature>
<dbReference type="InterPro" id="IPR045319">
    <property type="entry name" value="KAT/AKT"/>
</dbReference>
<evidence type="ECO:0000313" key="4">
    <source>
        <dbReference type="Proteomes" id="UP001530315"/>
    </source>
</evidence>
<keyword evidence="4" id="KW-1185">Reference proteome</keyword>
<protein>
    <recommendedName>
        <fullName evidence="2">Cyclic nucleotide-binding domain-containing protein</fullName>
    </recommendedName>
</protein>
<dbReference type="Proteomes" id="UP001530315">
    <property type="component" value="Unassembled WGS sequence"/>
</dbReference>
<dbReference type="PANTHER" id="PTHR45743:SF2">
    <property type="entry name" value="POTASSIUM CHANNEL AKT1"/>
    <property type="match status" value="1"/>
</dbReference>
<proteinExistence type="predicted"/>
<feature type="compositionally biased region" description="Basic and acidic residues" evidence="1">
    <location>
        <begin position="44"/>
        <end position="68"/>
    </location>
</feature>
<dbReference type="PROSITE" id="PS50042">
    <property type="entry name" value="CNMP_BINDING_3"/>
    <property type="match status" value="1"/>
</dbReference>
<sequence>MVPADKFLEGRIKKNRTQIKLDTAGSKNKPEGQAKRVYLRTCRPSREKSSRPKNTESDREQMKEEHHPPICPSSSRGQTIMVGRHSVRLKLSFLNRDIADEQVLRFLPAGVRRKILRRLYMPSLLSTRLMKGTRQHFVDSFLSFCSVEVFSPREELLQRGFISSDLYLLIDGPSKLHNRRMMCSSYRKNGDFLNELESPERDTIRTKTACKVLVMSRSNYKDIAADHPGSAGVVLRNLLSKFGDRRNSLQQTESLSQNVRRLVSWSTGRRECTR</sequence>
<accession>A0ABD3QN91</accession>
<gene>
    <name evidence="3" type="ORF">ACHAW5_005462</name>
</gene>
<comment type="caution">
    <text evidence="3">The sequence shown here is derived from an EMBL/GenBank/DDBJ whole genome shotgun (WGS) entry which is preliminary data.</text>
</comment>
<dbReference type="EMBL" id="JALLAZ020000267">
    <property type="protein sequence ID" value="KAL3799185.1"/>
    <property type="molecule type" value="Genomic_DNA"/>
</dbReference>
<dbReference type="InterPro" id="IPR018490">
    <property type="entry name" value="cNMP-bd_dom_sf"/>
</dbReference>
<dbReference type="InterPro" id="IPR014710">
    <property type="entry name" value="RmlC-like_jellyroll"/>
</dbReference>
<feature type="domain" description="Cyclic nucleotide-binding" evidence="2">
    <location>
        <begin position="129"/>
        <end position="223"/>
    </location>
</feature>
<evidence type="ECO:0000313" key="3">
    <source>
        <dbReference type="EMBL" id="KAL3799185.1"/>
    </source>
</evidence>
<dbReference type="AlphaFoldDB" id="A0ABD3QN91"/>
<dbReference type="InterPro" id="IPR000595">
    <property type="entry name" value="cNMP-bd_dom"/>
</dbReference>
<organism evidence="3 4">
    <name type="scientific">Stephanodiscus triporus</name>
    <dbReference type="NCBI Taxonomy" id="2934178"/>
    <lineage>
        <taxon>Eukaryota</taxon>
        <taxon>Sar</taxon>
        <taxon>Stramenopiles</taxon>
        <taxon>Ochrophyta</taxon>
        <taxon>Bacillariophyta</taxon>
        <taxon>Coscinodiscophyceae</taxon>
        <taxon>Thalassiosirophycidae</taxon>
        <taxon>Stephanodiscales</taxon>
        <taxon>Stephanodiscaceae</taxon>
        <taxon>Stephanodiscus</taxon>
    </lineage>
</organism>
<dbReference type="PANTHER" id="PTHR45743">
    <property type="entry name" value="POTASSIUM CHANNEL AKT1"/>
    <property type="match status" value="1"/>
</dbReference>
<reference evidence="3 4" key="1">
    <citation type="submission" date="2024-10" db="EMBL/GenBank/DDBJ databases">
        <title>Updated reference genomes for cyclostephanoid diatoms.</title>
        <authorList>
            <person name="Roberts W.R."/>
            <person name="Alverson A.J."/>
        </authorList>
    </citation>
    <scope>NUCLEOTIDE SEQUENCE [LARGE SCALE GENOMIC DNA]</scope>
    <source>
        <strain evidence="3 4">AJA276-08</strain>
    </source>
</reference>
<dbReference type="Gene3D" id="2.60.120.10">
    <property type="entry name" value="Jelly Rolls"/>
    <property type="match status" value="1"/>
</dbReference>
<evidence type="ECO:0000259" key="2">
    <source>
        <dbReference type="PROSITE" id="PS50042"/>
    </source>
</evidence>
<name>A0ABD3QN91_9STRA</name>